<comment type="caution">
    <text evidence="1">The sequence shown here is derived from an EMBL/GenBank/DDBJ whole genome shotgun (WGS) entry which is preliminary data.</text>
</comment>
<gene>
    <name evidence="1" type="ORF">RNB18_27840</name>
</gene>
<evidence type="ECO:0000313" key="2">
    <source>
        <dbReference type="Proteomes" id="UP001183824"/>
    </source>
</evidence>
<reference evidence="2" key="1">
    <citation type="submission" date="2023-07" db="EMBL/GenBank/DDBJ databases">
        <title>30 novel species of actinomycetes from the DSMZ collection.</title>
        <authorList>
            <person name="Nouioui I."/>
        </authorList>
    </citation>
    <scope>NUCLEOTIDE SEQUENCE [LARGE SCALE GENOMIC DNA]</scope>
    <source>
        <strain evidence="2">DSM 41640</strain>
    </source>
</reference>
<evidence type="ECO:0000313" key="1">
    <source>
        <dbReference type="EMBL" id="MDT0483973.1"/>
    </source>
</evidence>
<sequence length="61" mass="6561">MNGIVILHACATLSAPAPVLRPWRMEDVAALVDVFRDPALRRWTSSASGRRTLGCTPSAPT</sequence>
<keyword evidence="2" id="KW-1185">Reference proteome</keyword>
<proteinExistence type="predicted"/>
<dbReference type="EMBL" id="JAVREZ010000010">
    <property type="protein sequence ID" value="MDT0483973.1"/>
    <property type="molecule type" value="Genomic_DNA"/>
</dbReference>
<dbReference type="Proteomes" id="UP001183824">
    <property type="component" value="Unassembled WGS sequence"/>
</dbReference>
<name>A0ABU2VF57_9ACTN</name>
<dbReference type="RefSeq" id="WP_311716845.1">
    <property type="nucleotide sequence ID" value="NZ_JAVREZ010000010.1"/>
</dbReference>
<accession>A0ABU2VF57</accession>
<protein>
    <submittedName>
        <fullName evidence="1">Uncharacterized protein</fullName>
    </submittedName>
</protein>
<organism evidence="1 2">
    <name type="scientific">Streptomyces doebereineriae</name>
    <dbReference type="NCBI Taxonomy" id="3075528"/>
    <lineage>
        <taxon>Bacteria</taxon>
        <taxon>Bacillati</taxon>
        <taxon>Actinomycetota</taxon>
        <taxon>Actinomycetes</taxon>
        <taxon>Kitasatosporales</taxon>
        <taxon>Streptomycetaceae</taxon>
        <taxon>Streptomyces</taxon>
    </lineage>
</organism>